<comment type="caution">
    <text evidence="1">The sequence shown here is derived from an EMBL/GenBank/DDBJ whole genome shotgun (WGS) entry which is preliminary data.</text>
</comment>
<proteinExistence type="predicted"/>
<name>A0AA35LP00_9HYPO</name>
<dbReference type="Proteomes" id="UP001160390">
    <property type="component" value="Unassembled WGS sequence"/>
</dbReference>
<accession>A0AA35LP00</accession>
<evidence type="ECO:0000313" key="1">
    <source>
        <dbReference type="EMBL" id="CAI6013823.1"/>
    </source>
</evidence>
<protein>
    <submittedName>
        <fullName evidence="1">Uncharacterized protein</fullName>
    </submittedName>
</protein>
<dbReference type="AlphaFoldDB" id="A0AA35LP00"/>
<dbReference type="EMBL" id="CABFNP030000416">
    <property type="protein sequence ID" value="CAI6013823.1"/>
    <property type="molecule type" value="Genomic_DNA"/>
</dbReference>
<organism evidence="1 2">
    <name type="scientific">Clonostachys chloroleuca</name>
    <dbReference type="NCBI Taxonomy" id="1926264"/>
    <lineage>
        <taxon>Eukaryota</taxon>
        <taxon>Fungi</taxon>
        <taxon>Dikarya</taxon>
        <taxon>Ascomycota</taxon>
        <taxon>Pezizomycotina</taxon>
        <taxon>Sordariomycetes</taxon>
        <taxon>Hypocreomycetidae</taxon>
        <taxon>Hypocreales</taxon>
        <taxon>Bionectriaceae</taxon>
        <taxon>Clonostachys</taxon>
    </lineage>
</organism>
<evidence type="ECO:0000313" key="2">
    <source>
        <dbReference type="Proteomes" id="UP001160390"/>
    </source>
</evidence>
<reference evidence="1" key="1">
    <citation type="submission" date="2023-01" db="EMBL/GenBank/DDBJ databases">
        <authorList>
            <person name="Piombo E."/>
        </authorList>
    </citation>
    <scope>NUCLEOTIDE SEQUENCE</scope>
</reference>
<gene>
    <name evidence="1" type="ORF">CCHLO57077_00017441</name>
</gene>
<sequence length="128" mass="14686">MDAWANLSHFLEYKDLDGALSGKEMQLLDAIKGQVEGAELLIDILHQEHDKRINNNKRRIYSVEDVNDVVTEYIPADLLHKITRGDMSLLLKYLQMTDHATPYKLRKFMAEVSTGDDIRAGLTAWVRD</sequence>
<keyword evidence="2" id="KW-1185">Reference proteome</keyword>